<evidence type="ECO:0000313" key="3">
    <source>
        <dbReference type="EMBL" id="RIH85720.1"/>
    </source>
</evidence>
<keyword evidence="2" id="KW-0479">Metal-binding</keyword>
<evidence type="ECO:0000313" key="4">
    <source>
        <dbReference type="Proteomes" id="UP000265800"/>
    </source>
</evidence>
<evidence type="ECO:0000256" key="2">
    <source>
        <dbReference type="RuleBase" id="RU361117"/>
    </source>
</evidence>
<dbReference type="GO" id="GO:0004805">
    <property type="term" value="F:trehalose-phosphatase activity"/>
    <property type="evidence" value="ECO:0007669"/>
    <property type="project" value="UniProtKB-EC"/>
</dbReference>
<dbReference type="PANTHER" id="PTHR43768">
    <property type="entry name" value="TREHALOSE 6-PHOSPHATE PHOSPHATASE"/>
    <property type="match status" value="1"/>
</dbReference>
<comment type="similarity">
    <text evidence="2">Belongs to the trehalose phosphatase family.</text>
</comment>
<gene>
    <name evidence="3" type="primary">otsB</name>
    <name evidence="3" type="ORF">Mlute_01513</name>
</gene>
<dbReference type="EC" id="3.1.3.12" evidence="2"/>
<comment type="pathway">
    <text evidence="2">Glycan biosynthesis; trehalose biosynthesis.</text>
</comment>
<keyword evidence="1 2" id="KW-0378">Hydrolase</keyword>
<keyword evidence="4" id="KW-1185">Reference proteome</keyword>
<sequence>MGQGSTPLFPVDLAPLRPHLPPCPGVWVEDKGYALALHYRGAQDEKEAARCLEVWLEGMRGLLQGLGLEVLPGKKVLEIKPQGVNKGQAVLRLLARHPGHTPVYIGDDTTDEAAFLALKGLGLTFKVGEGPTAAEGRLRDVEEVVAYLKTYL</sequence>
<protein>
    <recommendedName>
        <fullName evidence="2">Trehalose 6-phosphate phosphatase</fullName>
        <ecNumber evidence="2">3.1.3.12</ecNumber>
    </recommendedName>
</protein>
<comment type="catalytic activity">
    <reaction evidence="2">
        <text>alpha,alpha-trehalose 6-phosphate + H2O = alpha,alpha-trehalose + phosphate</text>
        <dbReference type="Rhea" id="RHEA:23420"/>
        <dbReference type="ChEBI" id="CHEBI:15377"/>
        <dbReference type="ChEBI" id="CHEBI:16551"/>
        <dbReference type="ChEBI" id="CHEBI:43474"/>
        <dbReference type="ChEBI" id="CHEBI:58429"/>
        <dbReference type="EC" id="3.1.3.12"/>
    </reaction>
</comment>
<dbReference type="InterPro" id="IPR003337">
    <property type="entry name" value="Trehalose_PPase"/>
</dbReference>
<dbReference type="Proteomes" id="UP000265800">
    <property type="component" value="Unassembled WGS sequence"/>
</dbReference>
<comment type="caution">
    <text evidence="3">The sequence shown here is derived from an EMBL/GenBank/DDBJ whole genome shotgun (WGS) entry which is preliminary data.</text>
</comment>
<proteinExistence type="inferred from homology"/>
<organism evidence="3 4">
    <name type="scientific">Meiothermus luteus</name>
    <dbReference type="NCBI Taxonomy" id="2026184"/>
    <lineage>
        <taxon>Bacteria</taxon>
        <taxon>Thermotogati</taxon>
        <taxon>Deinococcota</taxon>
        <taxon>Deinococci</taxon>
        <taxon>Thermales</taxon>
        <taxon>Thermaceae</taxon>
        <taxon>Meiothermus</taxon>
    </lineage>
</organism>
<keyword evidence="2" id="KW-0460">Magnesium</keyword>
<dbReference type="PANTHER" id="PTHR43768:SF3">
    <property type="entry name" value="TREHALOSE 6-PHOSPHATE PHOSPHATASE"/>
    <property type="match status" value="1"/>
</dbReference>
<name>A0A399EQE7_9DEIN</name>
<dbReference type="Pfam" id="PF02358">
    <property type="entry name" value="Trehalose_PPase"/>
    <property type="match status" value="1"/>
</dbReference>
<reference evidence="3 4" key="1">
    <citation type="submission" date="2018-08" db="EMBL/GenBank/DDBJ databases">
        <title>Meiothermus luteus KCTC 52599 genome sequencing project.</title>
        <authorList>
            <person name="Da Costa M.S."/>
            <person name="Albuquerque L."/>
            <person name="Raposo P."/>
            <person name="Froufe H.J.C."/>
            <person name="Barroso C.S."/>
            <person name="Egas C."/>
        </authorList>
    </citation>
    <scope>NUCLEOTIDE SEQUENCE [LARGE SCALE GENOMIC DNA]</scope>
    <source>
        <strain evidence="3 4">KCTC 52599</strain>
    </source>
</reference>
<dbReference type="GO" id="GO:0046872">
    <property type="term" value="F:metal ion binding"/>
    <property type="evidence" value="ECO:0007669"/>
    <property type="project" value="UniProtKB-KW"/>
</dbReference>
<dbReference type="NCBIfam" id="TIGR00685">
    <property type="entry name" value="T6PP"/>
    <property type="match status" value="1"/>
</dbReference>
<accession>A0A399EQE7</accession>
<dbReference type="EMBL" id="QWKZ01000041">
    <property type="protein sequence ID" value="RIH85720.1"/>
    <property type="molecule type" value="Genomic_DNA"/>
</dbReference>
<dbReference type="InterPro" id="IPR023214">
    <property type="entry name" value="HAD_sf"/>
</dbReference>
<evidence type="ECO:0000256" key="1">
    <source>
        <dbReference type="ARBA" id="ARBA00022801"/>
    </source>
</evidence>
<dbReference type="AlphaFoldDB" id="A0A399EQE7"/>
<comment type="function">
    <text evidence="2">Removes the phosphate from trehalose 6-phosphate to produce free trehalose.</text>
</comment>
<comment type="cofactor">
    <cofactor evidence="2">
        <name>Mg(2+)</name>
        <dbReference type="ChEBI" id="CHEBI:18420"/>
    </cofactor>
</comment>
<dbReference type="GO" id="GO:0005992">
    <property type="term" value="P:trehalose biosynthetic process"/>
    <property type="evidence" value="ECO:0007669"/>
    <property type="project" value="UniProtKB-UniPathway"/>
</dbReference>
<dbReference type="InterPro" id="IPR036412">
    <property type="entry name" value="HAD-like_sf"/>
</dbReference>
<dbReference type="InterPro" id="IPR044651">
    <property type="entry name" value="OTSB-like"/>
</dbReference>
<dbReference type="UniPathway" id="UPA00299"/>
<dbReference type="Gene3D" id="3.40.50.1000">
    <property type="entry name" value="HAD superfamily/HAD-like"/>
    <property type="match status" value="1"/>
</dbReference>
<dbReference type="SUPFAM" id="SSF56784">
    <property type="entry name" value="HAD-like"/>
    <property type="match status" value="1"/>
</dbReference>